<dbReference type="SUPFAM" id="SSF51215">
    <property type="entry name" value="Regulatory protein AraC"/>
    <property type="match status" value="1"/>
</dbReference>
<dbReference type="Gene3D" id="1.10.10.60">
    <property type="entry name" value="Homeodomain-like"/>
    <property type="match status" value="1"/>
</dbReference>
<dbReference type="OrthoDB" id="110167at2"/>
<dbReference type="Proteomes" id="UP000318801">
    <property type="component" value="Unassembled WGS sequence"/>
</dbReference>
<evidence type="ECO:0000313" key="6">
    <source>
        <dbReference type="Proteomes" id="UP000318801"/>
    </source>
</evidence>
<dbReference type="InterPro" id="IPR018060">
    <property type="entry name" value="HTH_AraC"/>
</dbReference>
<dbReference type="AlphaFoldDB" id="A0A506TZN1"/>
<gene>
    <name evidence="5" type="ORF">FJU08_21600</name>
</gene>
<dbReference type="InterPro" id="IPR020449">
    <property type="entry name" value="Tscrpt_reg_AraC-type_HTH"/>
</dbReference>
<dbReference type="Pfam" id="PF12833">
    <property type="entry name" value="HTH_18"/>
    <property type="match status" value="1"/>
</dbReference>
<keyword evidence="3" id="KW-0804">Transcription</keyword>
<organism evidence="5 6">
    <name type="scientific">Martelella alba</name>
    <dbReference type="NCBI Taxonomy" id="2590451"/>
    <lineage>
        <taxon>Bacteria</taxon>
        <taxon>Pseudomonadati</taxon>
        <taxon>Pseudomonadota</taxon>
        <taxon>Alphaproteobacteria</taxon>
        <taxon>Hyphomicrobiales</taxon>
        <taxon>Aurantimonadaceae</taxon>
        <taxon>Martelella</taxon>
    </lineage>
</organism>
<dbReference type="SMART" id="SM00342">
    <property type="entry name" value="HTH_ARAC"/>
    <property type="match status" value="1"/>
</dbReference>
<comment type="caution">
    <text evidence="5">The sequence shown here is derived from an EMBL/GenBank/DDBJ whole genome shotgun (WGS) entry which is preliminary data.</text>
</comment>
<dbReference type="EMBL" id="VHLG01000023">
    <property type="protein sequence ID" value="TPW26766.1"/>
    <property type="molecule type" value="Genomic_DNA"/>
</dbReference>
<dbReference type="PANTHER" id="PTHR46796">
    <property type="entry name" value="HTH-TYPE TRANSCRIPTIONAL ACTIVATOR RHAS-RELATED"/>
    <property type="match status" value="1"/>
</dbReference>
<evidence type="ECO:0000256" key="3">
    <source>
        <dbReference type="ARBA" id="ARBA00023163"/>
    </source>
</evidence>
<name>A0A506TZN1_9HYPH</name>
<dbReference type="GO" id="GO:0043565">
    <property type="term" value="F:sequence-specific DNA binding"/>
    <property type="evidence" value="ECO:0007669"/>
    <property type="project" value="InterPro"/>
</dbReference>
<dbReference type="SUPFAM" id="SSF46689">
    <property type="entry name" value="Homeodomain-like"/>
    <property type="match status" value="1"/>
</dbReference>
<dbReference type="InterPro" id="IPR050204">
    <property type="entry name" value="AraC_XylS_family_regulators"/>
</dbReference>
<protein>
    <submittedName>
        <fullName evidence="5">Helix-turn-helix domain-containing protein</fullName>
    </submittedName>
</protein>
<dbReference type="InterPro" id="IPR009057">
    <property type="entry name" value="Homeodomain-like_sf"/>
</dbReference>
<dbReference type="InterPro" id="IPR035418">
    <property type="entry name" value="AraC-bd_2"/>
</dbReference>
<evidence type="ECO:0000256" key="1">
    <source>
        <dbReference type="ARBA" id="ARBA00023015"/>
    </source>
</evidence>
<evidence type="ECO:0000256" key="2">
    <source>
        <dbReference type="ARBA" id="ARBA00023125"/>
    </source>
</evidence>
<keyword evidence="2" id="KW-0238">DNA-binding</keyword>
<keyword evidence="1" id="KW-0805">Transcription regulation</keyword>
<evidence type="ECO:0000259" key="4">
    <source>
        <dbReference type="PROSITE" id="PS01124"/>
    </source>
</evidence>
<dbReference type="InterPro" id="IPR037923">
    <property type="entry name" value="HTH-like"/>
</dbReference>
<proteinExistence type="predicted"/>
<dbReference type="PANTHER" id="PTHR46796:SF6">
    <property type="entry name" value="ARAC SUBFAMILY"/>
    <property type="match status" value="1"/>
</dbReference>
<dbReference type="Gene3D" id="2.60.120.280">
    <property type="entry name" value="Regulatory protein AraC"/>
    <property type="match status" value="1"/>
</dbReference>
<dbReference type="GO" id="GO:0003700">
    <property type="term" value="F:DNA-binding transcription factor activity"/>
    <property type="evidence" value="ECO:0007669"/>
    <property type="project" value="InterPro"/>
</dbReference>
<dbReference type="PRINTS" id="PR00032">
    <property type="entry name" value="HTHARAC"/>
</dbReference>
<keyword evidence="6" id="KW-1185">Reference proteome</keyword>
<dbReference type="PROSITE" id="PS01124">
    <property type="entry name" value="HTH_ARAC_FAMILY_2"/>
    <property type="match status" value="1"/>
</dbReference>
<feature type="domain" description="HTH araC/xylS-type" evidence="4">
    <location>
        <begin position="229"/>
        <end position="326"/>
    </location>
</feature>
<reference evidence="5 6" key="1">
    <citation type="submission" date="2019-06" db="EMBL/GenBank/DDBJ databases">
        <authorList>
            <person name="Li M."/>
        </authorList>
    </citation>
    <scope>NUCLEOTIDE SEQUENCE [LARGE SCALE GENOMIC DNA]</scope>
    <source>
        <strain evidence="5 6">BGMRC2036</strain>
    </source>
</reference>
<accession>A0A506TZN1</accession>
<evidence type="ECO:0000313" key="5">
    <source>
        <dbReference type="EMBL" id="TPW26766.1"/>
    </source>
</evidence>
<dbReference type="Pfam" id="PF14525">
    <property type="entry name" value="AraC_binding_2"/>
    <property type="match status" value="1"/>
</dbReference>
<sequence length="326" mass="36036">MKLASHMSEVEARQAGVMEKQFSTRDISAGERFDYWHELVYRTYAPCSGRVSSVSGFNASLRTQEFGTTEISDVSSTGITYERKAFDVRRGPRDDFFVSFMVSGEGRFEQNGNSVMHRAGDILLYDSGRPYSYSYDQAYRSILMRIPRPIASSRLVDVDRLGGVILSGGSPFGKLLGTLLGEAHNLATSVESDVLLQLSPSMLDMIAAAVRQGTGDTAADGAASRSKIEQIKRYLNAHMADSSLTLQQVAREQNVSVRTLCRLFAETGTTPMGWLQTRRLQAAYSAISERRVRSITDAALDFGFNDLSHFGRSFKKEFGVTPKSLL</sequence>